<organism evidence="1">
    <name type="scientific">Myoviridae sp. ct2AC8</name>
    <dbReference type="NCBI Taxonomy" id="2827655"/>
    <lineage>
        <taxon>Viruses</taxon>
        <taxon>Duplodnaviria</taxon>
        <taxon>Heunggongvirae</taxon>
        <taxon>Uroviricota</taxon>
        <taxon>Caudoviricetes</taxon>
    </lineage>
</organism>
<accession>A0A8S5TPX4</accession>
<dbReference type="EMBL" id="BK032875">
    <property type="protein sequence ID" value="DAF65163.1"/>
    <property type="molecule type" value="Genomic_DNA"/>
</dbReference>
<protein>
    <submittedName>
        <fullName evidence="1">ATP-dependent target DNA activator B</fullName>
    </submittedName>
</protein>
<evidence type="ECO:0000313" key="1">
    <source>
        <dbReference type="EMBL" id="DAF65163.1"/>
    </source>
</evidence>
<proteinExistence type="predicted"/>
<reference evidence="1" key="1">
    <citation type="journal article" date="2021" name="Proc. Natl. Acad. Sci. U.S.A.">
        <title>A Catalog of Tens of Thousands of Viruses from Human Metagenomes Reveals Hidden Associations with Chronic Diseases.</title>
        <authorList>
            <person name="Tisza M.J."/>
            <person name="Buck C.B."/>
        </authorList>
    </citation>
    <scope>NUCLEOTIDE SEQUENCE</scope>
    <source>
        <strain evidence="1">Ct2AC8</strain>
    </source>
</reference>
<sequence>MVSIAYQILRSEVRKAGRITPVAKKLGYARSSINLYLLGRYPAKIETIERKIIGTFTNQILCPYINEVINKSVCEDIEQKSVNTNNPVLLKLQQYCETCPARHDLKEQFKEKIKEKNHE</sequence>
<name>A0A8S5TPX4_9CAUD</name>